<evidence type="ECO:0000313" key="4">
    <source>
        <dbReference type="Proteomes" id="UP000655287"/>
    </source>
</evidence>
<dbReference type="RefSeq" id="WP_203994046.1">
    <property type="nucleotide sequence ID" value="NZ_BOOU01000102.1"/>
</dbReference>
<sequence length="592" mass="63586">MAARQPDDGSRRYDDWEDGPSLWQEWQARIRRLVEPALSGDRRTRARRRAISAVVAGGLLLGGLSAGAYSLIRQSVCTEHPRLRVAAAPEIAPAVAEIARRYTADGGCAQVSVRAEDPAAAAVRLGDRRDLAEVWIPDSSVWIDLARVRGGDRAVLTGGESIARSPVVLAARERTVSVLRAEPRDLSWSLLVPSARVKKRLPEGYVRLPAPDRFAAGLLALHALHGASDQHPGTLRMVQGITTNVRRAVVDSEEDLFGRLDRPAGDPLIATSEQAVWRYNGGAPRTRAVAVYPREGTTSLDYPYVVLGTGSVPREAAADFLAAFAADDARTSLRAAGFRDPDGRAGTAIAAARGVQGGRYTELPGSDPGTRLRLLLSMQDLLADRRVLLLLESGDAMAKTVPGGTDSLMKETARFFATGIGRMSPRDDVGLWTFGAGSGDDGRHREVVRLGPVVENGPAVQAALRDLPARPDGGRSLYDTLLAAIRSVARDNVRERPGSIVLFTAGKDDGKGISLTALLEALRRESSGDRPVPITLIGYGDRVDAKALRRIAEATKGAAMMAHTFDQARQVFFEVLAGRVCVDRERCGAWDG</sequence>
<gene>
    <name evidence="3" type="ORF">Sru01_65610</name>
</gene>
<comment type="caution">
    <text evidence="3">The sequence shown here is derived from an EMBL/GenBank/DDBJ whole genome shotgun (WGS) entry which is preliminary data.</text>
</comment>
<keyword evidence="1" id="KW-1133">Transmembrane helix</keyword>
<evidence type="ECO:0000256" key="1">
    <source>
        <dbReference type="SAM" id="Phobius"/>
    </source>
</evidence>
<dbReference type="SUPFAM" id="SSF53300">
    <property type="entry name" value="vWA-like"/>
    <property type="match status" value="1"/>
</dbReference>
<dbReference type="InterPro" id="IPR002035">
    <property type="entry name" value="VWF_A"/>
</dbReference>
<protein>
    <recommendedName>
        <fullName evidence="2">VWFA domain-containing protein</fullName>
    </recommendedName>
</protein>
<accession>A0A919R8K6</accession>
<dbReference type="PROSITE" id="PS50234">
    <property type="entry name" value="VWFA"/>
    <property type="match status" value="1"/>
</dbReference>
<dbReference type="Gene3D" id="3.40.50.410">
    <property type="entry name" value="von Willebrand factor, type A domain"/>
    <property type="match status" value="1"/>
</dbReference>
<dbReference type="Pfam" id="PF00092">
    <property type="entry name" value="VWA"/>
    <property type="match status" value="1"/>
</dbReference>
<dbReference type="Pfam" id="PF13531">
    <property type="entry name" value="SBP_bac_11"/>
    <property type="match status" value="1"/>
</dbReference>
<dbReference type="EMBL" id="BOOU01000102">
    <property type="protein sequence ID" value="GII81579.1"/>
    <property type="molecule type" value="Genomic_DNA"/>
</dbReference>
<evidence type="ECO:0000313" key="3">
    <source>
        <dbReference type="EMBL" id="GII81579.1"/>
    </source>
</evidence>
<feature type="domain" description="VWFA" evidence="2">
    <location>
        <begin position="386"/>
        <end position="576"/>
    </location>
</feature>
<dbReference type="AlphaFoldDB" id="A0A919R8K6"/>
<organism evidence="3 4">
    <name type="scientific">Sphaerisporangium rufum</name>
    <dbReference type="NCBI Taxonomy" id="1381558"/>
    <lineage>
        <taxon>Bacteria</taxon>
        <taxon>Bacillati</taxon>
        <taxon>Actinomycetota</taxon>
        <taxon>Actinomycetes</taxon>
        <taxon>Streptosporangiales</taxon>
        <taxon>Streptosporangiaceae</taxon>
        <taxon>Sphaerisporangium</taxon>
    </lineage>
</organism>
<proteinExistence type="predicted"/>
<name>A0A919R8K6_9ACTN</name>
<dbReference type="SUPFAM" id="SSF53850">
    <property type="entry name" value="Periplasmic binding protein-like II"/>
    <property type="match status" value="1"/>
</dbReference>
<dbReference type="InterPro" id="IPR036465">
    <property type="entry name" value="vWFA_dom_sf"/>
</dbReference>
<keyword evidence="4" id="KW-1185">Reference proteome</keyword>
<keyword evidence="1" id="KW-0812">Transmembrane</keyword>
<keyword evidence="1" id="KW-0472">Membrane</keyword>
<feature type="transmembrane region" description="Helical" evidence="1">
    <location>
        <begin position="50"/>
        <end position="72"/>
    </location>
</feature>
<evidence type="ECO:0000259" key="2">
    <source>
        <dbReference type="PROSITE" id="PS50234"/>
    </source>
</evidence>
<reference evidence="3" key="1">
    <citation type="submission" date="2021-01" db="EMBL/GenBank/DDBJ databases">
        <title>Whole genome shotgun sequence of Sphaerisporangium rufum NBRC 109079.</title>
        <authorList>
            <person name="Komaki H."/>
            <person name="Tamura T."/>
        </authorList>
    </citation>
    <scope>NUCLEOTIDE SEQUENCE</scope>
    <source>
        <strain evidence="3">NBRC 109079</strain>
    </source>
</reference>
<dbReference type="SMART" id="SM00327">
    <property type="entry name" value="VWA"/>
    <property type="match status" value="1"/>
</dbReference>
<dbReference type="Proteomes" id="UP000655287">
    <property type="component" value="Unassembled WGS sequence"/>
</dbReference>